<proteinExistence type="predicted"/>
<keyword evidence="3" id="KW-1185">Reference proteome</keyword>
<dbReference type="AlphaFoldDB" id="C7R081"/>
<dbReference type="RefSeq" id="WP_015770769.1">
    <property type="nucleotide sequence ID" value="NC_013174.1"/>
</dbReference>
<feature type="signal peptide" evidence="1">
    <location>
        <begin position="1"/>
        <end position="38"/>
    </location>
</feature>
<name>C7R081_JONDD</name>
<dbReference type="OrthoDB" id="4829189at2"/>
<evidence type="ECO:0008006" key="4">
    <source>
        <dbReference type="Google" id="ProtNLM"/>
    </source>
</evidence>
<dbReference type="Pfam" id="PF03995">
    <property type="entry name" value="Inhibitor_I36"/>
    <property type="match status" value="1"/>
</dbReference>
<evidence type="ECO:0000256" key="1">
    <source>
        <dbReference type="SAM" id="SignalP"/>
    </source>
</evidence>
<dbReference type="KEGG" id="jde:Jden_0476"/>
<evidence type="ECO:0000313" key="3">
    <source>
        <dbReference type="Proteomes" id="UP000000628"/>
    </source>
</evidence>
<accession>C7R081</accession>
<gene>
    <name evidence="2" type="ordered locus">Jden_0476</name>
</gene>
<dbReference type="STRING" id="471856.Jden_0476"/>
<dbReference type="HOGENOM" id="CLU_1633190_0_0_11"/>
<dbReference type="EMBL" id="CP001706">
    <property type="protein sequence ID" value="ACV08140.1"/>
    <property type="molecule type" value="Genomic_DNA"/>
</dbReference>
<feature type="chain" id="PRO_5002981882" description="Peptidase inhibitor family I36" evidence="1">
    <location>
        <begin position="39"/>
        <end position="162"/>
    </location>
</feature>
<organism evidence="2 3">
    <name type="scientific">Jonesia denitrificans (strain ATCC 14870 / DSM 20603 / BCRC 15368 / CIP 55.134 / JCM 11481 / NBRC 15587 / NCTC 10816 / Prevot 55134)</name>
    <name type="common">Listeria denitrificans</name>
    <dbReference type="NCBI Taxonomy" id="471856"/>
    <lineage>
        <taxon>Bacteria</taxon>
        <taxon>Bacillati</taxon>
        <taxon>Actinomycetota</taxon>
        <taxon>Actinomycetes</taxon>
        <taxon>Micrococcales</taxon>
        <taxon>Jonesiaceae</taxon>
        <taxon>Jonesia</taxon>
    </lineage>
</organism>
<dbReference type="Proteomes" id="UP000000628">
    <property type="component" value="Chromosome"/>
</dbReference>
<keyword evidence="1" id="KW-0732">Signal</keyword>
<protein>
    <recommendedName>
        <fullName evidence="4">Peptidase inhibitor family I36</fullName>
    </recommendedName>
</protein>
<sequence length="162" mass="17995">MNRKVRRLNRERDNIRKAFILLGAALLAICGVPAPASAAYTECPKGYYCLWSKVNYTGDKMFSAKDLEPYSNYGGVIGGMENRASSVFNNGRISNIHACVNATCKGWYFDLTNPVNAKKTGTVTYGQQVRDPNLANGAGYQGYPGHKSLNFDNKLSRHNWFN</sequence>
<evidence type="ECO:0000313" key="2">
    <source>
        <dbReference type="EMBL" id="ACV08140.1"/>
    </source>
</evidence>
<reference evidence="2 3" key="1">
    <citation type="journal article" date="2009" name="Stand. Genomic Sci.">
        <title>Complete genome sequence of Jonesia denitrificans type strain (Prevot 55134).</title>
        <authorList>
            <person name="Pukall R."/>
            <person name="Gehrich-Schroter G."/>
            <person name="Lapidus A."/>
            <person name="Nolan M."/>
            <person name="Glavina Del Rio T."/>
            <person name="Lucas S."/>
            <person name="Chen F."/>
            <person name="Tice H."/>
            <person name="Pitluck S."/>
            <person name="Cheng J.F."/>
            <person name="Copeland A."/>
            <person name="Saunders E."/>
            <person name="Brettin T."/>
            <person name="Detter J.C."/>
            <person name="Bruce D."/>
            <person name="Goodwin L."/>
            <person name="Pati A."/>
            <person name="Ivanova N."/>
            <person name="Mavromatis K."/>
            <person name="Ovchinnikova G."/>
            <person name="Chen A."/>
            <person name="Palaniappan K."/>
            <person name="Land M."/>
            <person name="Hauser L."/>
            <person name="Chang Y.J."/>
            <person name="Jeffries C.D."/>
            <person name="Chain P."/>
            <person name="Goker M."/>
            <person name="Bristow J."/>
            <person name="Eisen J.A."/>
            <person name="Markowitz V."/>
            <person name="Hugenholtz P."/>
            <person name="Kyrpides N.C."/>
            <person name="Klenk H.P."/>
            <person name="Han C."/>
        </authorList>
    </citation>
    <scope>NUCLEOTIDE SEQUENCE [LARGE SCALE GENOMIC DNA]</scope>
    <source>
        <strain evidence="3">ATCC 14870 / DSM 20603 / BCRC 15368 / CIP 55.134 / JCM 11481 / NBRC 15587 / NCTC 10816 / Prevot 55134</strain>
    </source>
</reference>